<feature type="binding site" evidence="7">
    <location>
        <position position="458"/>
    </location>
    <ligand>
        <name>ATP</name>
        <dbReference type="ChEBI" id="CHEBI:30616"/>
    </ligand>
</feature>
<feature type="domain" description="CN hydrolase" evidence="10">
    <location>
        <begin position="6"/>
        <end position="267"/>
    </location>
</feature>
<dbReference type="InterPro" id="IPR022310">
    <property type="entry name" value="NAD/GMP_synthase"/>
</dbReference>
<proteinExistence type="inferred from homology"/>
<evidence type="ECO:0000313" key="12">
    <source>
        <dbReference type="Proteomes" id="UP000886884"/>
    </source>
</evidence>
<evidence type="ECO:0000256" key="5">
    <source>
        <dbReference type="ARBA" id="ARBA00022840"/>
    </source>
</evidence>
<dbReference type="InterPro" id="IPR003010">
    <property type="entry name" value="C-N_Hydrolase"/>
</dbReference>
<feature type="binding site" evidence="7">
    <location>
        <begin position="348"/>
        <end position="355"/>
    </location>
    <ligand>
        <name>ATP</name>
        <dbReference type="ChEBI" id="CHEBI:30616"/>
    </ligand>
</feature>
<dbReference type="Pfam" id="PF00795">
    <property type="entry name" value="CN_hydrolase"/>
    <property type="match status" value="1"/>
</dbReference>
<keyword evidence="3 7" id="KW-0436">Ligase</keyword>
<evidence type="ECO:0000256" key="4">
    <source>
        <dbReference type="ARBA" id="ARBA00022741"/>
    </source>
</evidence>
<keyword evidence="6 7" id="KW-0520">NAD</keyword>
<sequence length="636" mass="69584">MQDGFVRIAAGTPQVFLADTQKNARAIIEMMRAADARRAKLLVLPEMCLTGYTVGDLVLKDTLLRGALDALKELCRASEALDIVTIAGLPLAVGNRLYNCAAVIHKGRVLGMVPKTHLPNYAEYYELRHFAPGPAQAENIALNGESVPFGADLLFRCVNMPEFCLGIEICEDLWVPNPPGVAHALAGATVIANPSASNELVGKADYRRLLLESQSARLVCGYVYADAGQGESSMDSVFAGHDLIYENGERLAESRWENGLIFADVDVAYLASERRRMNAFREAAQPHREIPFALRMEALDLVRAVAPLPFVPQNAAEREQRCEEILRIQAGGLARRMAHAHAKCAVIGVSGGLDSTLALIVAARAARLAQLGEGGVVAVTMPCFGTTERTHANALKLAEGLGAQLIEVNIAESTLTHLRDIGHSPDDHDVTYENAQARERTQVLMDIANQRGGLVVGTGDLSELALGWATYNGDHMSMYGVNASIPKTLIRHLVRYVADTAEHPLLREALLDVLDTPVSPELLPPVDGVIAQRTEDIVGPYELHDFMLYHIVRRGESPQKALRLAKIAFAGQYDDETILKWEKTFLRRFFQQQFKRSCLPDGPKVGSVSLSPRADWRMPSDAFSALWDADLENCPQ</sequence>
<reference evidence="11" key="1">
    <citation type="submission" date="2020-10" db="EMBL/GenBank/DDBJ databases">
        <authorList>
            <person name="Gilroy R."/>
        </authorList>
    </citation>
    <scope>NUCLEOTIDE SEQUENCE</scope>
    <source>
        <strain evidence="11">CHK183-6373</strain>
    </source>
</reference>
<feature type="binding site" evidence="7">
    <location>
        <position position="197"/>
    </location>
    <ligand>
        <name>L-glutamine</name>
        <dbReference type="ChEBI" id="CHEBI:58359"/>
    </ligand>
</feature>
<feature type="binding site" evidence="7">
    <location>
        <position position="463"/>
    </location>
    <ligand>
        <name>deamido-NAD(+)</name>
        <dbReference type="ChEBI" id="CHEBI:58437"/>
        <note>ligand shared between two neighboring subunits</note>
    </ligand>
</feature>
<dbReference type="InterPro" id="IPR003694">
    <property type="entry name" value="NAD_synthase"/>
</dbReference>
<dbReference type="Gene3D" id="3.60.110.10">
    <property type="entry name" value="Carbon-nitrogen hydrolase"/>
    <property type="match status" value="1"/>
</dbReference>
<comment type="similarity">
    <text evidence="2 7 8">In the C-terminal section; belongs to the NAD synthetase family.</text>
</comment>
<dbReference type="InterPro" id="IPR014729">
    <property type="entry name" value="Rossmann-like_a/b/a_fold"/>
</dbReference>
<dbReference type="GO" id="GO:0005737">
    <property type="term" value="C:cytoplasm"/>
    <property type="evidence" value="ECO:0007669"/>
    <property type="project" value="InterPro"/>
</dbReference>
<evidence type="ECO:0000256" key="3">
    <source>
        <dbReference type="ARBA" id="ARBA00022598"/>
    </source>
</evidence>
<dbReference type="EMBL" id="DVOT01000178">
    <property type="protein sequence ID" value="HIV28291.1"/>
    <property type="molecule type" value="Genomic_DNA"/>
</dbReference>
<organism evidence="11 12">
    <name type="scientific">Candidatus Ornithocaccomicrobium faecavium</name>
    <dbReference type="NCBI Taxonomy" id="2840890"/>
    <lineage>
        <taxon>Bacteria</taxon>
        <taxon>Bacillati</taxon>
        <taxon>Bacillota</taxon>
        <taxon>Clostridia</taxon>
        <taxon>Candidatus Ornithocaccomicrobium</taxon>
    </lineage>
</organism>
<comment type="pathway">
    <text evidence="1 7 8">Cofactor biosynthesis; NAD(+) biosynthesis; NAD(+) from deamido-NAD(+) (L-Gln route): step 1/1.</text>
</comment>
<dbReference type="SUPFAM" id="SSF52402">
    <property type="entry name" value="Adenine nucleotide alpha hydrolases-like"/>
    <property type="match status" value="1"/>
</dbReference>
<dbReference type="GO" id="GO:0009435">
    <property type="term" value="P:NAD+ biosynthetic process"/>
    <property type="evidence" value="ECO:0007669"/>
    <property type="project" value="UniProtKB-UniRule"/>
</dbReference>
<dbReference type="NCBIfam" id="TIGR00552">
    <property type="entry name" value="nadE"/>
    <property type="match status" value="1"/>
</dbReference>
<dbReference type="InterPro" id="IPR014445">
    <property type="entry name" value="Gln-dep_NAD_synthase"/>
</dbReference>
<dbReference type="InterPro" id="IPR036526">
    <property type="entry name" value="C-N_Hydrolase_sf"/>
</dbReference>
<dbReference type="HAMAP" id="MF_02090">
    <property type="entry name" value="NadE_glutamine_dep"/>
    <property type="match status" value="1"/>
</dbReference>
<feature type="binding site" evidence="7">
    <location>
        <position position="434"/>
    </location>
    <ligand>
        <name>deamido-NAD(+)</name>
        <dbReference type="ChEBI" id="CHEBI:58437"/>
        <note>ligand shared between two neighboring subunits</note>
    </ligand>
</feature>
<protein>
    <recommendedName>
        <fullName evidence="7 8">Glutamine-dependent NAD(+) synthetase</fullName>
        <ecNumber evidence="7 8">6.3.5.1</ecNumber>
    </recommendedName>
    <alternativeName>
        <fullName evidence="7 8">NAD(+) synthase [glutamine-hydrolyzing]</fullName>
    </alternativeName>
</protein>
<dbReference type="PANTHER" id="PTHR23090:SF9">
    <property type="entry name" value="GLUTAMINE-DEPENDENT NAD(+) SYNTHETASE"/>
    <property type="match status" value="1"/>
</dbReference>
<name>A0A9D1P829_9FIRM</name>
<dbReference type="PROSITE" id="PS50263">
    <property type="entry name" value="CN_HYDROLASE"/>
    <property type="match status" value="1"/>
</dbReference>
<gene>
    <name evidence="7" type="primary">nadE</name>
    <name evidence="11" type="ORF">IAA64_09980</name>
</gene>
<comment type="function">
    <text evidence="7">Catalyzes the ATP-dependent amidation of deamido-NAD to form NAD. Uses L-glutamine as a nitrogen source.</text>
</comment>
<evidence type="ECO:0000256" key="9">
    <source>
        <dbReference type="RuleBase" id="RU003811"/>
    </source>
</evidence>
<feature type="binding site" evidence="7">
    <location>
        <begin position="468"/>
        <end position="471"/>
    </location>
    <ligand>
        <name>deamido-NAD(+)</name>
        <dbReference type="ChEBI" id="CHEBI:58437"/>
        <note>ligand shared between two neighboring subunits</note>
    </ligand>
</feature>
<dbReference type="GO" id="GO:0003952">
    <property type="term" value="F:NAD+ synthase (glutamine-hydrolyzing) activity"/>
    <property type="evidence" value="ECO:0007669"/>
    <property type="project" value="UniProtKB-UniRule"/>
</dbReference>
<dbReference type="Gene3D" id="3.40.50.620">
    <property type="entry name" value="HUPs"/>
    <property type="match status" value="1"/>
</dbReference>
<dbReference type="GO" id="GO:0008795">
    <property type="term" value="F:NAD+ synthase activity"/>
    <property type="evidence" value="ECO:0007669"/>
    <property type="project" value="UniProtKB-UniRule"/>
</dbReference>
<comment type="caution">
    <text evidence="11">The sequence shown here is derived from an EMBL/GenBank/DDBJ whole genome shotgun (WGS) entry which is preliminary data.</text>
</comment>
<dbReference type="PANTHER" id="PTHR23090">
    <property type="entry name" value="NH 3 /GLUTAMINE-DEPENDENT NAD + SYNTHETASE"/>
    <property type="match status" value="1"/>
</dbReference>
<accession>A0A9D1P829</accession>
<dbReference type="CDD" id="cd07570">
    <property type="entry name" value="GAT_Gln-NAD-synth"/>
    <property type="match status" value="1"/>
</dbReference>
<evidence type="ECO:0000259" key="10">
    <source>
        <dbReference type="PROSITE" id="PS50263"/>
    </source>
</evidence>
<comment type="catalytic activity">
    <reaction evidence="7 8">
        <text>deamido-NAD(+) + L-glutamine + ATP + H2O = L-glutamate + AMP + diphosphate + NAD(+) + H(+)</text>
        <dbReference type="Rhea" id="RHEA:24384"/>
        <dbReference type="ChEBI" id="CHEBI:15377"/>
        <dbReference type="ChEBI" id="CHEBI:15378"/>
        <dbReference type="ChEBI" id="CHEBI:29985"/>
        <dbReference type="ChEBI" id="CHEBI:30616"/>
        <dbReference type="ChEBI" id="CHEBI:33019"/>
        <dbReference type="ChEBI" id="CHEBI:57540"/>
        <dbReference type="ChEBI" id="CHEBI:58359"/>
        <dbReference type="ChEBI" id="CHEBI:58437"/>
        <dbReference type="ChEBI" id="CHEBI:456215"/>
        <dbReference type="EC" id="6.3.5.1"/>
    </reaction>
</comment>
<dbReference type="SUPFAM" id="SSF56317">
    <property type="entry name" value="Carbon-nitrogen hydrolase"/>
    <property type="match status" value="1"/>
</dbReference>
<dbReference type="InterPro" id="IPR041856">
    <property type="entry name" value="NAD+_synth_C"/>
</dbReference>
<evidence type="ECO:0000313" key="11">
    <source>
        <dbReference type="EMBL" id="HIV28291.1"/>
    </source>
</evidence>
<evidence type="ECO:0000256" key="7">
    <source>
        <dbReference type="HAMAP-Rule" id="MF_02090"/>
    </source>
</evidence>
<dbReference type="Gene3D" id="1.10.10.1140">
    <property type="entry name" value="Glutamine-dependent NAD+ synthetase, C-terminal domain"/>
    <property type="match status" value="1"/>
</dbReference>
<dbReference type="NCBIfam" id="NF002730">
    <property type="entry name" value="PRK02628.1"/>
    <property type="match status" value="1"/>
</dbReference>
<feature type="binding site" evidence="7">
    <location>
        <position position="203"/>
    </location>
    <ligand>
        <name>L-glutamine</name>
        <dbReference type="ChEBI" id="CHEBI:58359"/>
    </ligand>
</feature>
<keyword evidence="4 7" id="KW-0547">Nucleotide-binding</keyword>
<evidence type="ECO:0000256" key="8">
    <source>
        <dbReference type="PIRNR" id="PIRNR006630"/>
    </source>
</evidence>
<dbReference type="AlphaFoldDB" id="A0A9D1P829"/>
<dbReference type="EC" id="6.3.5.1" evidence="7 8"/>
<feature type="active site" description="For glutaminase activity" evidence="7">
    <location>
        <position position="115"/>
    </location>
</feature>
<feature type="binding site" evidence="7">
    <location>
        <position position="121"/>
    </location>
    <ligand>
        <name>L-glutamine</name>
        <dbReference type="ChEBI" id="CHEBI:58359"/>
    </ligand>
</feature>
<reference evidence="11" key="2">
    <citation type="journal article" date="2021" name="PeerJ">
        <title>Extensive microbial diversity within the chicken gut microbiome revealed by metagenomics and culture.</title>
        <authorList>
            <person name="Gilroy R."/>
            <person name="Ravi A."/>
            <person name="Getino M."/>
            <person name="Pursley I."/>
            <person name="Horton D.L."/>
            <person name="Alikhan N.F."/>
            <person name="Baker D."/>
            <person name="Gharbi K."/>
            <person name="Hall N."/>
            <person name="Watson M."/>
            <person name="Adriaenssens E.M."/>
            <person name="Foster-Nyarko E."/>
            <person name="Jarju S."/>
            <person name="Secka A."/>
            <person name="Antonio M."/>
            <person name="Oren A."/>
            <person name="Chaudhuri R.R."/>
            <person name="La Ragione R."/>
            <person name="Hildebrand F."/>
            <person name="Pallen M.J."/>
        </authorList>
    </citation>
    <scope>NUCLEOTIDE SEQUENCE</scope>
    <source>
        <strain evidence="11">CHK183-6373</strain>
    </source>
</reference>
<feature type="active site" description="Nucleophile; for glutaminase activity" evidence="7">
    <location>
        <position position="170"/>
    </location>
</feature>
<evidence type="ECO:0000256" key="1">
    <source>
        <dbReference type="ARBA" id="ARBA00005188"/>
    </source>
</evidence>
<evidence type="ECO:0000256" key="6">
    <source>
        <dbReference type="ARBA" id="ARBA00023027"/>
    </source>
</evidence>
<dbReference type="PIRSF" id="PIRSF006630">
    <property type="entry name" value="NADS_GAT"/>
    <property type="match status" value="1"/>
</dbReference>
<dbReference type="GO" id="GO:0004359">
    <property type="term" value="F:glutaminase activity"/>
    <property type="evidence" value="ECO:0007669"/>
    <property type="project" value="InterPro"/>
</dbReference>
<feature type="active site" description="Proton acceptor; for glutaminase activity" evidence="7">
    <location>
        <position position="46"/>
    </location>
</feature>
<dbReference type="Pfam" id="PF02540">
    <property type="entry name" value="NAD_synthase"/>
    <property type="match status" value="1"/>
</dbReference>
<keyword evidence="5 7" id="KW-0067">ATP-binding</keyword>
<evidence type="ECO:0000256" key="2">
    <source>
        <dbReference type="ARBA" id="ARBA00007145"/>
    </source>
</evidence>
<dbReference type="GO" id="GO:0005524">
    <property type="term" value="F:ATP binding"/>
    <property type="evidence" value="ECO:0007669"/>
    <property type="project" value="UniProtKB-UniRule"/>
</dbReference>
<dbReference type="CDD" id="cd00553">
    <property type="entry name" value="NAD_synthase"/>
    <property type="match status" value="1"/>
</dbReference>
<dbReference type="Proteomes" id="UP000886884">
    <property type="component" value="Unassembled WGS sequence"/>
</dbReference>
<comment type="similarity">
    <text evidence="9">Belongs to the NAD synthetase family.</text>
</comment>
<feature type="binding site" evidence="7">
    <location>
        <position position="595"/>
    </location>
    <ligand>
        <name>deamido-NAD(+)</name>
        <dbReference type="ChEBI" id="CHEBI:58437"/>
        <note>ligand shared between two neighboring subunits</note>
    </ligand>
</feature>